<dbReference type="AlphaFoldDB" id="A0AAV5MZ29"/>
<dbReference type="EMBL" id="BPVZ01001649">
    <property type="protein sequence ID" value="GKV53642.1"/>
    <property type="molecule type" value="Genomic_DNA"/>
</dbReference>
<protein>
    <submittedName>
        <fullName evidence="1">Uncharacterized protein</fullName>
    </submittedName>
</protein>
<organism evidence="1 2">
    <name type="scientific">Rubroshorea leprosula</name>
    <dbReference type="NCBI Taxonomy" id="152421"/>
    <lineage>
        <taxon>Eukaryota</taxon>
        <taxon>Viridiplantae</taxon>
        <taxon>Streptophyta</taxon>
        <taxon>Embryophyta</taxon>
        <taxon>Tracheophyta</taxon>
        <taxon>Spermatophyta</taxon>
        <taxon>Magnoliopsida</taxon>
        <taxon>eudicotyledons</taxon>
        <taxon>Gunneridae</taxon>
        <taxon>Pentapetalae</taxon>
        <taxon>rosids</taxon>
        <taxon>malvids</taxon>
        <taxon>Malvales</taxon>
        <taxon>Dipterocarpaceae</taxon>
        <taxon>Rubroshorea</taxon>
    </lineage>
</organism>
<evidence type="ECO:0000313" key="1">
    <source>
        <dbReference type="EMBL" id="GKV53642.1"/>
    </source>
</evidence>
<dbReference type="Proteomes" id="UP001054252">
    <property type="component" value="Unassembled WGS sequence"/>
</dbReference>
<sequence length="34" mass="3489">MHLDLNADDVLHLVSNIKGEVGNGATSAPSDVAK</sequence>
<keyword evidence="2" id="KW-1185">Reference proteome</keyword>
<proteinExistence type="predicted"/>
<accession>A0AAV5MZ29</accession>
<gene>
    <name evidence="1" type="ORF">SLEP1_g60159</name>
</gene>
<evidence type="ECO:0000313" key="2">
    <source>
        <dbReference type="Proteomes" id="UP001054252"/>
    </source>
</evidence>
<name>A0AAV5MZ29_9ROSI</name>
<comment type="caution">
    <text evidence="1">The sequence shown here is derived from an EMBL/GenBank/DDBJ whole genome shotgun (WGS) entry which is preliminary data.</text>
</comment>
<reference evidence="1 2" key="1">
    <citation type="journal article" date="2021" name="Commun. Biol.">
        <title>The genome of Shorea leprosula (Dipterocarpaceae) highlights the ecological relevance of drought in aseasonal tropical rainforests.</title>
        <authorList>
            <person name="Ng K.K.S."/>
            <person name="Kobayashi M.J."/>
            <person name="Fawcett J.A."/>
            <person name="Hatakeyama M."/>
            <person name="Paape T."/>
            <person name="Ng C.H."/>
            <person name="Ang C.C."/>
            <person name="Tnah L.H."/>
            <person name="Lee C.T."/>
            <person name="Nishiyama T."/>
            <person name="Sese J."/>
            <person name="O'Brien M.J."/>
            <person name="Copetti D."/>
            <person name="Mohd Noor M.I."/>
            <person name="Ong R.C."/>
            <person name="Putra M."/>
            <person name="Sireger I.Z."/>
            <person name="Indrioko S."/>
            <person name="Kosugi Y."/>
            <person name="Izuno A."/>
            <person name="Isagi Y."/>
            <person name="Lee S.L."/>
            <person name="Shimizu K.K."/>
        </authorList>
    </citation>
    <scope>NUCLEOTIDE SEQUENCE [LARGE SCALE GENOMIC DNA]</scope>
    <source>
        <strain evidence="1">214</strain>
    </source>
</reference>